<evidence type="ECO:0000313" key="2">
    <source>
        <dbReference type="EMBL" id="KAI6660764.1"/>
    </source>
</evidence>
<feature type="compositionally biased region" description="Polar residues" evidence="1">
    <location>
        <begin position="7"/>
        <end position="21"/>
    </location>
</feature>
<evidence type="ECO:0000256" key="1">
    <source>
        <dbReference type="SAM" id="MobiDB-lite"/>
    </source>
</evidence>
<dbReference type="Proteomes" id="UP001165289">
    <property type="component" value="Unassembled WGS sequence"/>
</dbReference>
<dbReference type="AlphaFoldDB" id="A0AAV7KI03"/>
<keyword evidence="3" id="KW-1185">Reference proteome</keyword>
<protein>
    <submittedName>
        <fullName evidence="2">Uncharacterized protein</fullName>
    </submittedName>
</protein>
<name>A0AAV7KI03_9METZ</name>
<comment type="caution">
    <text evidence="2">The sequence shown here is derived from an EMBL/GenBank/DDBJ whole genome shotgun (WGS) entry which is preliminary data.</text>
</comment>
<evidence type="ECO:0000313" key="3">
    <source>
        <dbReference type="Proteomes" id="UP001165289"/>
    </source>
</evidence>
<reference evidence="2 3" key="1">
    <citation type="journal article" date="2023" name="BMC Biol.">
        <title>The compact genome of the sponge Oopsacas minuta (Hexactinellida) is lacking key metazoan core genes.</title>
        <authorList>
            <person name="Santini S."/>
            <person name="Schenkelaars Q."/>
            <person name="Jourda C."/>
            <person name="Duchesne M."/>
            <person name="Belahbib H."/>
            <person name="Rocher C."/>
            <person name="Selva M."/>
            <person name="Riesgo A."/>
            <person name="Vervoort M."/>
            <person name="Leys S.P."/>
            <person name="Kodjabachian L."/>
            <person name="Le Bivic A."/>
            <person name="Borchiellini C."/>
            <person name="Claverie J.M."/>
            <person name="Renard E."/>
        </authorList>
    </citation>
    <scope>NUCLEOTIDE SEQUENCE [LARGE SCALE GENOMIC DNA]</scope>
    <source>
        <strain evidence="2">SPO-2</strain>
    </source>
</reference>
<sequence length="260" mass="29806">MDHSPTPARSSTKAGFTDKTQLSSLIREDRVRMNALPTIGEGTEAFFPNKPDTSVQIEENRQSGAISDELAALLDAIVDTIPPNYTSKTGILKSKTVQLNPFHAKESRPDVSELGVNEYSTLNEDNRRYGFDTGFLRRIIQENLRFRPSPSHRPQTLVKFLKNRTNKFITSTLLRKTKDIQRKYSQLFSLGHRLDRMGKSRKYVEAWVTQAGLDLNLDEEEYRSLPSIIPTSWMRDAEREVLARHHATRQRDEFKKEVAA</sequence>
<feature type="region of interest" description="Disordered" evidence="1">
    <location>
        <begin position="1"/>
        <end position="21"/>
    </location>
</feature>
<proteinExistence type="predicted"/>
<dbReference type="EMBL" id="JAKMXF010000025">
    <property type="protein sequence ID" value="KAI6660764.1"/>
    <property type="molecule type" value="Genomic_DNA"/>
</dbReference>
<gene>
    <name evidence="2" type="ORF">LOD99_10271</name>
</gene>
<organism evidence="2 3">
    <name type="scientific">Oopsacas minuta</name>
    <dbReference type="NCBI Taxonomy" id="111878"/>
    <lineage>
        <taxon>Eukaryota</taxon>
        <taxon>Metazoa</taxon>
        <taxon>Porifera</taxon>
        <taxon>Hexactinellida</taxon>
        <taxon>Hexasterophora</taxon>
        <taxon>Lyssacinosida</taxon>
        <taxon>Leucopsacidae</taxon>
        <taxon>Oopsacas</taxon>
    </lineage>
</organism>
<accession>A0AAV7KI03</accession>